<reference evidence="10 11" key="1">
    <citation type="submission" date="2017-07" db="EMBL/GenBank/DDBJ databases">
        <title>Complete Genome Sequence of the cosmetic ferment Vitreoscilla filiformis (ATCC15551).</title>
        <authorList>
            <person name="Contreras S."/>
            <person name="Sagory-Zalkind P."/>
            <person name="Blanquart H."/>
            <person name="Iltis A."/>
            <person name="Morand S.C."/>
        </authorList>
    </citation>
    <scope>NUCLEOTIDE SEQUENCE [LARGE SCALE GENOMIC DNA]</scope>
    <source>
        <strain evidence="10 11">ATCC 15551</strain>
    </source>
</reference>
<keyword evidence="7 8" id="KW-0012">Acyltransferase</keyword>
<feature type="domain" description="UDP N-acetylglucosamine O-acyltransferase C-terminal" evidence="9">
    <location>
        <begin position="176"/>
        <end position="281"/>
    </location>
</feature>
<evidence type="ECO:0000256" key="3">
    <source>
        <dbReference type="ARBA" id="ARBA00022556"/>
    </source>
</evidence>
<keyword evidence="2 8" id="KW-0444">Lipid biosynthesis</keyword>
<dbReference type="NCBIfam" id="NF003657">
    <property type="entry name" value="PRK05289.1"/>
    <property type="match status" value="1"/>
</dbReference>
<evidence type="ECO:0000313" key="11">
    <source>
        <dbReference type="Proteomes" id="UP000199729"/>
    </source>
</evidence>
<sequence>MATIHPTAIVDPAAELHESVTVGAYSLIGPHVRIGAGTTVGPHCVIEGHTTIGQDNRIFQFNSIGAIPQDISHGGEPTQLVIGDRNTIREFCTFNTGTLKEEGITRVGSDNWIMAYVHIAHDVRLGSHTILANNATLAGHVHVGDWAVIGGLSGIHQFVHIGAHSMIGFQGHVAQDVPPFMTVEGNPLAARAINLTGLRRRGFSAARISAIKQMHKLLYRSGLTLEQAIDAMNALPTDAPAEAETATPVQGARIEAVVAGSVASDVALMTEFLAQAKRGIVR</sequence>
<dbReference type="GO" id="GO:0009245">
    <property type="term" value="P:lipid A biosynthetic process"/>
    <property type="evidence" value="ECO:0007669"/>
    <property type="project" value="UniProtKB-UniRule"/>
</dbReference>
<evidence type="ECO:0000256" key="6">
    <source>
        <dbReference type="ARBA" id="ARBA00023098"/>
    </source>
</evidence>
<dbReference type="Gene3D" id="1.20.1180.10">
    <property type="entry name" value="Udp N-acetylglucosamine O-acyltransferase, C-terminal domain"/>
    <property type="match status" value="1"/>
</dbReference>
<proteinExistence type="inferred from homology"/>
<accession>A0A221KGU4</accession>
<dbReference type="GO" id="GO:0008780">
    <property type="term" value="F:acyl-[acyl-carrier-protein]-UDP-N-acetylglucosamine O-acyltransferase activity"/>
    <property type="evidence" value="ECO:0007669"/>
    <property type="project" value="UniProtKB-UniRule"/>
</dbReference>
<evidence type="ECO:0000256" key="7">
    <source>
        <dbReference type="ARBA" id="ARBA00023315"/>
    </source>
</evidence>
<comment type="function">
    <text evidence="8">Involved in the biosynthesis of lipid A, a phosphorylated glycolipid that anchors the lipopolysaccharide to the outer membrane of the cell.</text>
</comment>
<name>A0A221KGU4_VITFI</name>
<dbReference type="HAMAP" id="MF_00387">
    <property type="entry name" value="LpxA"/>
    <property type="match status" value="1"/>
</dbReference>
<comment type="catalytic activity">
    <reaction evidence="8">
        <text>a (3R)-hydroxyacyl-[ACP] + UDP-N-acetyl-alpha-D-glucosamine = a UDP-3-O-[(3R)-3-hydroxyacyl]-N-acetyl-alpha-D-glucosamine + holo-[ACP]</text>
        <dbReference type="Rhea" id="RHEA:67812"/>
        <dbReference type="Rhea" id="RHEA-COMP:9685"/>
        <dbReference type="Rhea" id="RHEA-COMP:9945"/>
        <dbReference type="ChEBI" id="CHEBI:57705"/>
        <dbReference type="ChEBI" id="CHEBI:64479"/>
        <dbReference type="ChEBI" id="CHEBI:78827"/>
        <dbReference type="ChEBI" id="CHEBI:173225"/>
        <dbReference type="EC" id="2.3.1.129"/>
    </reaction>
</comment>
<evidence type="ECO:0000256" key="2">
    <source>
        <dbReference type="ARBA" id="ARBA00022516"/>
    </source>
</evidence>
<keyword evidence="11" id="KW-1185">Reference proteome</keyword>
<keyword evidence="5 8" id="KW-0677">Repeat</keyword>
<gene>
    <name evidence="8" type="primary">lpxA</name>
    <name evidence="10" type="ORF">VITFI_CDS2285</name>
</gene>
<dbReference type="GO" id="GO:0016020">
    <property type="term" value="C:membrane"/>
    <property type="evidence" value="ECO:0007669"/>
    <property type="project" value="GOC"/>
</dbReference>
<dbReference type="NCBIfam" id="TIGR01852">
    <property type="entry name" value="lipid_A_lpxA"/>
    <property type="match status" value="1"/>
</dbReference>
<dbReference type="GO" id="GO:0005737">
    <property type="term" value="C:cytoplasm"/>
    <property type="evidence" value="ECO:0007669"/>
    <property type="project" value="UniProtKB-SubCell"/>
</dbReference>
<dbReference type="EC" id="2.3.1.129" evidence="8"/>
<evidence type="ECO:0000256" key="4">
    <source>
        <dbReference type="ARBA" id="ARBA00022679"/>
    </source>
</evidence>
<dbReference type="RefSeq" id="WP_089417049.1">
    <property type="nucleotide sequence ID" value="NZ_CP022423.1"/>
</dbReference>
<comment type="similarity">
    <text evidence="8">Belongs to the transferase hexapeptide repeat family. LpxA subfamily.</text>
</comment>
<protein>
    <recommendedName>
        <fullName evidence="8">Acyl-[acyl-carrier-protein]--UDP-N-acetylglucosamine O-acyltransferase</fullName>
        <shortName evidence="8">UDP-N-acetylglucosamine acyltransferase</shortName>
        <ecNumber evidence="8">2.3.1.129</ecNumber>
    </recommendedName>
</protein>
<keyword evidence="6 8" id="KW-0443">Lipid metabolism</keyword>
<comment type="subunit">
    <text evidence="8">Homotrimer.</text>
</comment>
<keyword evidence="3 8" id="KW-0441">Lipid A biosynthesis</keyword>
<dbReference type="PANTHER" id="PTHR43480:SF1">
    <property type="entry name" value="ACYL-[ACYL-CARRIER-PROTEIN]--UDP-N-ACETYLGLUCOSAMINE O-ACYLTRANSFERASE, MITOCHONDRIAL-RELATED"/>
    <property type="match status" value="1"/>
</dbReference>
<dbReference type="PANTHER" id="PTHR43480">
    <property type="entry name" value="ACYL-[ACYL-CARRIER-PROTEIN]--UDP-N-ACETYLGLUCOSAMINE O-ACYLTRANSFERASE"/>
    <property type="match status" value="1"/>
</dbReference>
<comment type="subcellular location">
    <subcellularLocation>
        <location evidence="8">Cytoplasm</location>
    </subcellularLocation>
</comment>
<keyword evidence="4 8" id="KW-0808">Transferase</keyword>
<dbReference type="Gene3D" id="2.160.10.10">
    <property type="entry name" value="Hexapeptide repeat proteins"/>
    <property type="match status" value="1"/>
</dbReference>
<dbReference type="EMBL" id="CP022423">
    <property type="protein sequence ID" value="ASM78063.1"/>
    <property type="molecule type" value="Genomic_DNA"/>
</dbReference>
<dbReference type="KEGG" id="vff:VITFI_CDS2285"/>
<dbReference type="SUPFAM" id="SSF51161">
    <property type="entry name" value="Trimeric LpxA-like enzymes"/>
    <property type="match status" value="1"/>
</dbReference>
<comment type="pathway">
    <text evidence="8">Glycolipid biosynthesis; lipid IV(A) biosynthesis; lipid IV(A) from (3R)-3-hydroxytetradecanoyl-[acyl-carrier-protein] and UDP-N-acetyl-alpha-D-glucosamine: step 1/6.</text>
</comment>
<dbReference type="Proteomes" id="UP000199729">
    <property type="component" value="Chromosome"/>
</dbReference>
<dbReference type="InterPro" id="IPR010137">
    <property type="entry name" value="Lipid_A_LpxA"/>
</dbReference>
<dbReference type="UniPathway" id="UPA00359">
    <property type="reaction ID" value="UER00477"/>
</dbReference>
<dbReference type="InterPro" id="IPR001451">
    <property type="entry name" value="Hexapep"/>
</dbReference>
<dbReference type="InterPro" id="IPR018357">
    <property type="entry name" value="Hexapep_transf_CS"/>
</dbReference>
<evidence type="ECO:0000256" key="1">
    <source>
        <dbReference type="ARBA" id="ARBA00022490"/>
    </source>
</evidence>
<evidence type="ECO:0000256" key="5">
    <source>
        <dbReference type="ARBA" id="ARBA00022737"/>
    </source>
</evidence>
<dbReference type="PROSITE" id="PS00101">
    <property type="entry name" value="HEXAPEP_TRANSFERASES"/>
    <property type="match status" value="1"/>
</dbReference>
<evidence type="ECO:0000256" key="8">
    <source>
        <dbReference type="HAMAP-Rule" id="MF_00387"/>
    </source>
</evidence>
<keyword evidence="1 8" id="KW-0963">Cytoplasm</keyword>
<evidence type="ECO:0000259" key="9">
    <source>
        <dbReference type="Pfam" id="PF13720"/>
    </source>
</evidence>
<dbReference type="InterPro" id="IPR029098">
    <property type="entry name" value="Acetyltransf_C"/>
</dbReference>
<evidence type="ECO:0000313" key="10">
    <source>
        <dbReference type="EMBL" id="ASM78063.1"/>
    </source>
</evidence>
<dbReference type="CDD" id="cd03351">
    <property type="entry name" value="LbH_UDP-GlcNAc_AT"/>
    <property type="match status" value="1"/>
</dbReference>
<dbReference type="PIRSF" id="PIRSF000456">
    <property type="entry name" value="UDP-GlcNAc_acltr"/>
    <property type="match status" value="1"/>
</dbReference>
<dbReference type="Pfam" id="PF00132">
    <property type="entry name" value="Hexapep"/>
    <property type="match status" value="1"/>
</dbReference>
<dbReference type="Pfam" id="PF13720">
    <property type="entry name" value="Acetyltransf_11"/>
    <property type="match status" value="1"/>
</dbReference>
<dbReference type="InterPro" id="IPR037157">
    <property type="entry name" value="Acetyltransf_C_sf"/>
</dbReference>
<dbReference type="AlphaFoldDB" id="A0A221KGU4"/>
<organism evidence="10 11">
    <name type="scientific">Vitreoscilla filiformis</name>
    <dbReference type="NCBI Taxonomy" id="63"/>
    <lineage>
        <taxon>Bacteria</taxon>
        <taxon>Pseudomonadati</taxon>
        <taxon>Pseudomonadota</taxon>
        <taxon>Betaproteobacteria</taxon>
        <taxon>Neisseriales</taxon>
        <taxon>Neisseriaceae</taxon>
        <taxon>Vitreoscilla</taxon>
    </lineage>
</organism>
<dbReference type="InterPro" id="IPR011004">
    <property type="entry name" value="Trimer_LpxA-like_sf"/>
</dbReference>
<dbReference type="OrthoDB" id="9807278at2"/>